<feature type="transmembrane region" description="Helical" evidence="1">
    <location>
        <begin position="343"/>
        <end position="366"/>
    </location>
</feature>
<reference evidence="2 3" key="1">
    <citation type="submission" date="2018-08" db="EMBL/GenBank/DDBJ databases">
        <title>Genome sequence of Marinobacter flavimaris KCTC 12185.</title>
        <authorList>
            <person name="Chun J."/>
            <person name="Kim B.-Y."/>
            <person name="Choi S.-B."/>
            <person name="Kwak M.-J."/>
        </authorList>
    </citation>
    <scope>NUCLEOTIDE SEQUENCE [LARGE SCALE GENOMIC DNA]</scope>
    <source>
        <strain evidence="2 3">KCTC 12185</strain>
    </source>
</reference>
<keyword evidence="1" id="KW-1133">Transmembrane helix</keyword>
<gene>
    <name evidence="2" type="ORF">DXI23_08410</name>
</gene>
<feature type="transmembrane region" description="Helical" evidence="1">
    <location>
        <begin position="386"/>
        <end position="407"/>
    </location>
</feature>
<dbReference type="AlphaFoldDB" id="A0A3D8H4Q3"/>
<keyword evidence="1" id="KW-0812">Transmembrane</keyword>
<comment type="caution">
    <text evidence="2">The sequence shown here is derived from an EMBL/GenBank/DDBJ whole genome shotgun (WGS) entry which is preliminary data.</text>
</comment>
<dbReference type="Proteomes" id="UP000256431">
    <property type="component" value="Unassembled WGS sequence"/>
</dbReference>
<keyword evidence="1" id="KW-0472">Membrane</keyword>
<feature type="transmembrane region" description="Helical" evidence="1">
    <location>
        <begin position="170"/>
        <end position="194"/>
    </location>
</feature>
<evidence type="ECO:0008006" key="4">
    <source>
        <dbReference type="Google" id="ProtNLM"/>
    </source>
</evidence>
<feature type="transmembrane region" description="Helical" evidence="1">
    <location>
        <begin position="428"/>
        <end position="450"/>
    </location>
</feature>
<name>A0A3D8H4Q3_9GAMM</name>
<feature type="transmembrane region" description="Helical" evidence="1">
    <location>
        <begin position="244"/>
        <end position="264"/>
    </location>
</feature>
<organism evidence="2 3">
    <name type="scientific">Marinobacter flavimaris</name>
    <dbReference type="NCBI Taxonomy" id="262076"/>
    <lineage>
        <taxon>Bacteria</taxon>
        <taxon>Pseudomonadati</taxon>
        <taxon>Pseudomonadota</taxon>
        <taxon>Gammaproteobacteria</taxon>
        <taxon>Pseudomonadales</taxon>
        <taxon>Marinobacteraceae</taxon>
        <taxon>Marinobacter</taxon>
    </lineage>
</organism>
<feature type="transmembrane region" description="Helical" evidence="1">
    <location>
        <begin position="206"/>
        <end position="224"/>
    </location>
</feature>
<feature type="transmembrane region" description="Helical" evidence="1">
    <location>
        <begin position="312"/>
        <end position="331"/>
    </location>
</feature>
<feature type="transmembrane region" description="Helical" evidence="1">
    <location>
        <begin position="29"/>
        <end position="47"/>
    </location>
</feature>
<feature type="transmembrane region" description="Helical" evidence="1">
    <location>
        <begin position="54"/>
        <end position="72"/>
    </location>
</feature>
<protein>
    <recommendedName>
        <fullName evidence="4">TRAP transporter large permease subunit</fullName>
    </recommendedName>
</protein>
<dbReference type="EMBL" id="QRDH01000003">
    <property type="protein sequence ID" value="RDU41411.1"/>
    <property type="molecule type" value="Genomic_DNA"/>
</dbReference>
<evidence type="ECO:0000313" key="3">
    <source>
        <dbReference type="Proteomes" id="UP000256431"/>
    </source>
</evidence>
<proteinExistence type="predicted"/>
<evidence type="ECO:0000313" key="2">
    <source>
        <dbReference type="EMBL" id="RDU41411.1"/>
    </source>
</evidence>
<keyword evidence="3" id="KW-1185">Reference proteome</keyword>
<feature type="transmembrane region" description="Helical" evidence="1">
    <location>
        <begin position="126"/>
        <end position="150"/>
    </location>
</feature>
<accession>A0A3D8H4Q3</accession>
<evidence type="ECO:0000256" key="1">
    <source>
        <dbReference type="SAM" id="Phobius"/>
    </source>
</evidence>
<sequence>MSNMLKWLVSLAVVTELVAICLGHRELSAFAGVMFVGAFLLGIGAGHLQGYARVLLVIALAVLGAFAVQGSLNTAQLVKAASDAAFYSAFLGSLGMMQCLVRRFEVLRRIHDVLLGGKPVLLYPKYALVSCGVATVLSFGMMSLLCGTLAETLRERGITGESRLQWLRSVLISALRGFALVPLVAPTSVAVAILTRELPQLSWSQLLPFGLVAALLMVLIGWVLEQSRFRKISNERVAVEGWLPGTGSLLALILVVFSLMAALVATTGFKVSVAAMLSVPTVTLIYMLWQERGLIPVLREGAGQVWNMHNEMAIFAASAILGVALSAVIPADALAGLVATGSGVFLVAVLGMLMMPMFSMIGVIPITVLSVQAGLLPQLVAEGMHLLPVAVALVIGFSLAMMLSPFGPSVMLLSRFGQISRWVVAFRWNGLFVLIALPLLLVLTALVAWLTPGH</sequence>